<reference evidence="2" key="1">
    <citation type="submission" date="2017-02" db="EMBL/GenBank/DDBJ databases">
        <authorList>
            <person name="Varghese N."/>
            <person name="Submissions S."/>
        </authorList>
    </citation>
    <scope>NUCLEOTIDE SEQUENCE [LARGE SCALE GENOMIC DNA]</scope>
    <source>
        <strain evidence="2">DSM 22270</strain>
    </source>
</reference>
<gene>
    <name evidence="1" type="ORF">SAMN05660293_03486</name>
</gene>
<evidence type="ECO:0000313" key="1">
    <source>
        <dbReference type="EMBL" id="SKC00164.1"/>
    </source>
</evidence>
<evidence type="ECO:0000313" key="2">
    <source>
        <dbReference type="Proteomes" id="UP000190897"/>
    </source>
</evidence>
<protein>
    <submittedName>
        <fullName evidence="1">Uncharacterized protein</fullName>
    </submittedName>
</protein>
<accession>A0A1T5FVS8</accession>
<dbReference type="EMBL" id="FUZA01000004">
    <property type="protein sequence ID" value="SKC00164.1"/>
    <property type="molecule type" value="Genomic_DNA"/>
</dbReference>
<dbReference type="Proteomes" id="UP000190897">
    <property type="component" value="Unassembled WGS sequence"/>
</dbReference>
<sequence length="285" mass="31452">MGSADVVLPIFVCANIVIEQNKKKQFSIMKRITLQFSSLLATLFLFAFSCQDHVTPDPKPEPVAEDAKVTTLQIDNSGQAINDLTFRMSIEKLGTRSITEFGVLLSFESEGSDEFTTVPTLNNAFTSALKFDKVPSQGEHSILKKAVGFDDFDKLYFRAYARQANGTVVYGEVFDFRPGTIPAFNSLILTKNQNGTVTAKLDVMSLGNTPIAEYGVAYSYRTTPNGVVNSDPTINDKKAFYVGAFSVSAHFVNLPIEGGIFDKLYARPFLKYPSGKYYYGSVQNL</sequence>
<dbReference type="AlphaFoldDB" id="A0A1T5FVS8"/>
<organism evidence="1 2">
    <name type="scientific">Dyadobacter psychrophilus</name>
    <dbReference type="NCBI Taxonomy" id="651661"/>
    <lineage>
        <taxon>Bacteria</taxon>
        <taxon>Pseudomonadati</taxon>
        <taxon>Bacteroidota</taxon>
        <taxon>Cytophagia</taxon>
        <taxon>Cytophagales</taxon>
        <taxon>Spirosomataceae</taxon>
        <taxon>Dyadobacter</taxon>
    </lineage>
</organism>
<name>A0A1T5FVS8_9BACT</name>
<keyword evidence="2" id="KW-1185">Reference proteome</keyword>
<proteinExistence type="predicted"/>
<dbReference type="STRING" id="651661.SAMN05660293_03486"/>